<evidence type="ECO:0000313" key="10">
    <source>
        <dbReference type="Proteomes" id="UP000515145"/>
    </source>
</evidence>
<dbReference type="SMR" id="A0A6P7HHU4"/>
<evidence type="ECO:0000313" key="11">
    <source>
        <dbReference type="RefSeq" id="XP_028251436.1"/>
    </source>
</evidence>
<evidence type="ECO:0000256" key="2">
    <source>
        <dbReference type="ARBA" id="ARBA00022603"/>
    </source>
</evidence>
<accession>A0A6P7HHU4</accession>
<evidence type="ECO:0000259" key="9">
    <source>
        <dbReference type="Pfam" id="PF21985"/>
    </source>
</evidence>
<dbReference type="FunFam" id="3.40.50.150:FF:000181">
    <property type="entry name" value="tRNA (Adenine(58)-N(1))-methyltransferase, mitochondrial isoform X4"/>
    <property type="match status" value="1"/>
</dbReference>
<evidence type="ECO:0000256" key="7">
    <source>
        <dbReference type="SAM" id="MobiDB-lite"/>
    </source>
</evidence>
<keyword evidence="3" id="KW-0808">Transferase</keyword>
<dbReference type="GO" id="GO:0030488">
    <property type="term" value="P:tRNA methylation"/>
    <property type="evidence" value="ECO:0007669"/>
    <property type="project" value="InterPro"/>
</dbReference>
<dbReference type="FunFam" id="3.10.330.20:FF:000003">
    <property type="entry name" value="tRNA (Adenine(58)-N(1))-methyltransferase, mitochondrial isoform X1"/>
    <property type="match status" value="1"/>
</dbReference>
<evidence type="ECO:0000259" key="8">
    <source>
        <dbReference type="Pfam" id="PF08704"/>
    </source>
</evidence>
<reference evidence="11" key="2">
    <citation type="submission" date="2025-08" db="UniProtKB">
        <authorList>
            <consortium name="RefSeq"/>
        </authorList>
    </citation>
    <scope>IDENTIFICATION</scope>
</reference>
<dbReference type="InterPro" id="IPR049470">
    <property type="entry name" value="TRM61_C"/>
</dbReference>
<feature type="domain" description="TR61B FKBP-like" evidence="9">
    <location>
        <begin position="172"/>
        <end position="225"/>
    </location>
</feature>
<keyword evidence="4" id="KW-0949">S-adenosyl-L-methionine</keyword>
<dbReference type="GO" id="GO:0160107">
    <property type="term" value="F:tRNA (adenine(58)-N1)-methyltransferase activity"/>
    <property type="evidence" value="ECO:0007669"/>
    <property type="project" value="UniProtKB-EC"/>
</dbReference>
<dbReference type="OrthoDB" id="5585464at2759"/>
<dbReference type="InterPro" id="IPR014816">
    <property type="entry name" value="tRNA_MeTrfase_Gcd14"/>
</dbReference>
<keyword evidence="5" id="KW-0819">tRNA processing</keyword>
<dbReference type="InterPro" id="IPR054151">
    <property type="entry name" value="TR61B_FKBP-like"/>
</dbReference>
<dbReference type="CTD" id="55006"/>
<evidence type="ECO:0000256" key="5">
    <source>
        <dbReference type="ARBA" id="ARBA00022694"/>
    </source>
</evidence>
<dbReference type="Gene3D" id="3.40.50.150">
    <property type="entry name" value="Vaccinia Virus protein VP39"/>
    <property type="match status" value="1"/>
</dbReference>
<organism evidence="10 11">
    <name type="scientific">Parambassis ranga</name>
    <name type="common">Indian glassy fish</name>
    <dbReference type="NCBI Taxonomy" id="210632"/>
    <lineage>
        <taxon>Eukaryota</taxon>
        <taxon>Metazoa</taxon>
        <taxon>Chordata</taxon>
        <taxon>Craniata</taxon>
        <taxon>Vertebrata</taxon>
        <taxon>Euteleostomi</taxon>
        <taxon>Actinopterygii</taxon>
        <taxon>Neopterygii</taxon>
        <taxon>Teleostei</taxon>
        <taxon>Neoteleostei</taxon>
        <taxon>Acanthomorphata</taxon>
        <taxon>Ovalentaria</taxon>
        <taxon>Ambassidae</taxon>
        <taxon>Parambassis</taxon>
    </lineage>
</organism>
<gene>
    <name evidence="11" type="primary">trmt61b</name>
</gene>
<keyword evidence="2" id="KW-0489">Methyltransferase</keyword>
<dbReference type="GO" id="GO:0031515">
    <property type="term" value="C:tRNA (m1A) methyltransferase complex"/>
    <property type="evidence" value="ECO:0007669"/>
    <property type="project" value="InterPro"/>
</dbReference>
<evidence type="ECO:0000256" key="6">
    <source>
        <dbReference type="ARBA" id="ARBA00048481"/>
    </source>
</evidence>
<dbReference type="Pfam" id="PF21985">
    <property type="entry name" value="TR61B_FKBP-like"/>
    <property type="match status" value="1"/>
</dbReference>
<evidence type="ECO:0000256" key="4">
    <source>
        <dbReference type="ARBA" id="ARBA00022691"/>
    </source>
</evidence>
<dbReference type="EC" id="2.1.1.220" evidence="1"/>
<dbReference type="GeneID" id="114427527"/>
<evidence type="ECO:0000256" key="1">
    <source>
        <dbReference type="ARBA" id="ARBA00012796"/>
    </source>
</evidence>
<feature type="domain" description="tRNA (adenine(58)-N(1))-methyltransferase catalytic subunit TRM61 C-terminal" evidence="8">
    <location>
        <begin position="247"/>
        <end position="481"/>
    </location>
</feature>
<dbReference type="FunCoup" id="A0A6P7HHU4">
    <property type="interactions" value="27"/>
</dbReference>
<evidence type="ECO:0000256" key="3">
    <source>
        <dbReference type="ARBA" id="ARBA00022679"/>
    </source>
</evidence>
<dbReference type="Pfam" id="PF08704">
    <property type="entry name" value="GCD14"/>
    <property type="match status" value="1"/>
</dbReference>
<dbReference type="InParanoid" id="A0A6P7HHU4"/>
<dbReference type="Proteomes" id="UP000515145">
    <property type="component" value="Chromosome 22"/>
</dbReference>
<name>A0A6P7HHU4_9TELE</name>
<dbReference type="PROSITE" id="PS51620">
    <property type="entry name" value="SAM_TRM61"/>
    <property type="match status" value="1"/>
</dbReference>
<feature type="compositionally biased region" description="Acidic residues" evidence="7">
    <location>
        <begin position="441"/>
        <end position="456"/>
    </location>
</feature>
<feature type="region of interest" description="Disordered" evidence="7">
    <location>
        <begin position="423"/>
        <end position="462"/>
    </location>
</feature>
<sequence>MAVHMPFGRLFLRRLVTVYTTNEKHNGHKYIPVKLTKRRDTRTFSAACVKYNENGGDNSDSVSLKLTSSKQAFLSRRRQPLSPLERISRLLPQDTLSPEVMQLREQNQSDDHIHVPVTLSTHGEDGHQVATDEEDPESHSVLDAAEDLNTLSLQLEEKPVSHVLPGESMLAFGDLLIAEYRKKRVEFKKMFQLETEGCLQSSWGIIPHKVIAGQPAGQFLKTSRGVPLFIRRASLEDYVLYMKRGPTIAYPKDANIMLMMMDVTEGDCVLESGSGSGALSLFLSRAVGSKGTVLSVEVREDHYRRAMLNYKRWRTSWSVRRGEEWPDNVQFHNANLCTASSLLAGQGFNAVALDMVSPQLALPTVVPHLHSGAVCAVYLANITQVIDLLEGIRCSALPLLCERIIEVPIRDWVVAPSLQKNGQFSTRKAPIPDTDWRQDETSDENDREDLTTEENPDPAFGSIPYIARPSCEQTSHTAFLVKLRKCLL</sequence>
<dbReference type="PANTHER" id="PTHR12133:SF1">
    <property type="entry name" value="TRNA (ADENINE(58)-N(1))-METHYLTRANSFERASE, MITOCHONDRIAL"/>
    <property type="match status" value="1"/>
</dbReference>
<dbReference type="RefSeq" id="XP_028251436.1">
    <property type="nucleotide sequence ID" value="XM_028395635.1"/>
</dbReference>
<keyword evidence="10" id="KW-1185">Reference proteome</keyword>
<dbReference type="Gene3D" id="3.10.330.20">
    <property type="match status" value="1"/>
</dbReference>
<dbReference type="AlphaFoldDB" id="A0A6P7HHU4"/>
<dbReference type="InterPro" id="IPR029063">
    <property type="entry name" value="SAM-dependent_MTases_sf"/>
</dbReference>
<comment type="catalytic activity">
    <reaction evidence="6">
        <text>an adenosine in mRNA + S-adenosyl-L-methionine = an N(1)-methyladenosine in mRNA + S-adenosyl-L-homocysteine + H(+)</text>
        <dbReference type="Rhea" id="RHEA:55392"/>
        <dbReference type="Rhea" id="RHEA-COMP:12414"/>
        <dbReference type="Rhea" id="RHEA-COMP:12415"/>
        <dbReference type="ChEBI" id="CHEBI:15378"/>
        <dbReference type="ChEBI" id="CHEBI:57856"/>
        <dbReference type="ChEBI" id="CHEBI:59789"/>
        <dbReference type="ChEBI" id="CHEBI:74411"/>
        <dbReference type="ChEBI" id="CHEBI:74491"/>
    </reaction>
</comment>
<dbReference type="GO" id="GO:0005739">
    <property type="term" value="C:mitochondrion"/>
    <property type="evidence" value="ECO:0007669"/>
    <property type="project" value="TreeGrafter"/>
</dbReference>
<protein>
    <recommendedName>
        <fullName evidence="1">tRNA (adenine(58)-N(1))-methyltransferase</fullName>
        <ecNumber evidence="1">2.1.1.220</ecNumber>
    </recommendedName>
</protein>
<reference evidence="10" key="1">
    <citation type="submission" date="2024-06" db="UniProtKB">
        <authorList>
            <consortium name="RefSeq"/>
        </authorList>
    </citation>
    <scope>NUCLEOTIDE SEQUENCE [LARGE SCALE GENOMIC DNA]</scope>
</reference>
<proteinExistence type="predicted"/>
<dbReference type="PANTHER" id="PTHR12133">
    <property type="entry name" value="TRNA (ADENINE(58)-N(1))-METHYLTRANSFERASE"/>
    <property type="match status" value="1"/>
</dbReference>
<dbReference type="SUPFAM" id="SSF53335">
    <property type="entry name" value="S-adenosyl-L-methionine-dependent methyltransferases"/>
    <property type="match status" value="1"/>
</dbReference>